<evidence type="ECO:0000256" key="1">
    <source>
        <dbReference type="ARBA" id="ARBA00008894"/>
    </source>
</evidence>
<dbReference type="InterPro" id="IPR036388">
    <property type="entry name" value="WH-like_DNA-bd_sf"/>
</dbReference>
<dbReference type="Pfam" id="PF23598">
    <property type="entry name" value="LRR_14"/>
    <property type="match status" value="1"/>
</dbReference>
<proteinExistence type="inferred from homology"/>
<dbReference type="InterPro" id="IPR027417">
    <property type="entry name" value="P-loop_NTPase"/>
</dbReference>
<comment type="similarity">
    <text evidence="1">Belongs to the disease resistance NB-LRR family.</text>
</comment>
<evidence type="ECO:0000313" key="12">
    <source>
        <dbReference type="Proteomes" id="UP000077755"/>
    </source>
</evidence>
<feature type="domain" description="NB-ARC" evidence="7">
    <location>
        <begin position="178"/>
        <end position="339"/>
    </location>
</feature>
<dbReference type="Gene3D" id="3.40.50.300">
    <property type="entry name" value="P-loop containing nucleotide triphosphate hydrolases"/>
    <property type="match status" value="1"/>
</dbReference>
<evidence type="ECO:0000256" key="4">
    <source>
        <dbReference type="ARBA" id="ARBA00022741"/>
    </source>
</evidence>
<dbReference type="SUPFAM" id="SSF52058">
    <property type="entry name" value="L domain-like"/>
    <property type="match status" value="1"/>
</dbReference>
<dbReference type="EMBL" id="CP093349">
    <property type="protein sequence ID" value="WOH09451.1"/>
    <property type="molecule type" value="Genomic_DNA"/>
</dbReference>
<dbReference type="AlphaFoldDB" id="A0AAF0XMZ6"/>
<keyword evidence="2" id="KW-0433">Leucine-rich repeat</keyword>
<feature type="domain" description="Disease resistance N-terminal" evidence="8">
    <location>
        <begin position="13"/>
        <end position="97"/>
    </location>
</feature>
<dbReference type="InterPro" id="IPR058922">
    <property type="entry name" value="WHD_DRP"/>
</dbReference>
<dbReference type="GO" id="GO:0051707">
    <property type="term" value="P:response to other organism"/>
    <property type="evidence" value="ECO:0007669"/>
    <property type="project" value="UniProtKB-ARBA"/>
</dbReference>
<evidence type="ECO:0000259" key="7">
    <source>
        <dbReference type="Pfam" id="PF00931"/>
    </source>
</evidence>
<keyword evidence="12" id="KW-1185">Reference proteome</keyword>
<keyword evidence="4" id="KW-0547">Nucleotide-binding</keyword>
<dbReference type="Gene3D" id="1.10.8.430">
    <property type="entry name" value="Helical domain of apoptotic protease-activating factors"/>
    <property type="match status" value="1"/>
</dbReference>
<dbReference type="InterPro" id="IPR002182">
    <property type="entry name" value="NB-ARC"/>
</dbReference>
<evidence type="ECO:0000259" key="10">
    <source>
        <dbReference type="Pfam" id="PF23598"/>
    </source>
</evidence>
<evidence type="ECO:0000256" key="3">
    <source>
        <dbReference type="ARBA" id="ARBA00022737"/>
    </source>
</evidence>
<dbReference type="Gene3D" id="3.80.10.10">
    <property type="entry name" value="Ribonuclease Inhibitor"/>
    <property type="match status" value="1"/>
</dbReference>
<keyword evidence="5" id="KW-0611">Plant defense</keyword>
<dbReference type="InterPro" id="IPR042197">
    <property type="entry name" value="Apaf_helical"/>
</dbReference>
<feature type="domain" description="Disease resistance R13L4/SHOC-2-like LRR" evidence="10">
    <location>
        <begin position="553"/>
        <end position="718"/>
    </location>
</feature>
<dbReference type="InterPro" id="IPR032675">
    <property type="entry name" value="LRR_dom_sf"/>
</dbReference>
<keyword evidence="6" id="KW-0067">ATP-binding</keyword>
<evidence type="ECO:0000256" key="5">
    <source>
        <dbReference type="ARBA" id="ARBA00022821"/>
    </source>
</evidence>
<dbReference type="KEGG" id="dcr:108196396"/>
<dbReference type="Pfam" id="PF23559">
    <property type="entry name" value="WHD_DRP"/>
    <property type="match status" value="1"/>
</dbReference>
<dbReference type="InterPro" id="IPR055414">
    <property type="entry name" value="LRR_R13L4/SHOC2-like"/>
</dbReference>
<dbReference type="Proteomes" id="UP000077755">
    <property type="component" value="Chromosome 7"/>
</dbReference>
<dbReference type="InterPro" id="IPR041118">
    <property type="entry name" value="Rx_N"/>
</dbReference>
<sequence length="739" mass="84980">MAEAIVGDLAAGLVRKLVSLATDEVIQVWKLQEDLETLCQRFELIGALLHDAHTKNLIMSTAKMWFSKLEDVAQVADAFMDELEYEVTRRKVENRHKVRDFFVPSKNTLLYRSKVAHKIKNINNSFDKICKWATDIGLKPVEHLRSTVQHTEIRYTQPFEDESLIIGRDDDISFLVKLLCNPNDEGLQVNAILGMGGQGKTTLARMVYNIDDVIKMFPKRMWVTVSDDFDFMMILNQMVVSLTSRPSVLDNAEGLIKNLQEKLKGEKFLLVLDDVWNENPEEWDKLRNSLLGVGGARGSKIFVTTRKQEVTDAMQCSDPYLVKKLTEEDSWELFKQRAFLNGGVLETEAFVALGKRMVGRCGGLPLAIKTLGSLLYSKKSEEEWLKIQNSEIWKSKGVLSSLRLSYDNLPYSSLKRCFAYCSIMPKDHYLYKDELIQIWMALGFLPGDRTVLMEDTGNEYFDILLGNSLLQDVEKDIYGYITYCKMHDLVHDLALEVSSNYSTTVNPSHEVDKGSKATYVRLEGFEDVKPSMFKLRFDTVQALYAQATIFNCVLPELKYLRVLVLNSFCNELPGLIGNLKCLKHLDISKMSDSDTKYKLPNHITRLYNLETLRISWDHELPENICQLINLRHLVIGYAETRYMFVGIERLTCLQTLPHFVVKKNQNCLVGHLGMLKNLRGTLKIYGLHEVENIEEARKAKLCEKSNIRHLLLKWNNEDEREKGEYNDEGCWKDWNLTLI</sequence>
<dbReference type="GO" id="GO:0006952">
    <property type="term" value="P:defense response"/>
    <property type="evidence" value="ECO:0007669"/>
    <property type="project" value="UniProtKB-KW"/>
</dbReference>
<reference evidence="11" key="1">
    <citation type="journal article" date="2016" name="Nat. Genet.">
        <title>A high-quality carrot genome assembly provides new insights into carotenoid accumulation and asterid genome evolution.</title>
        <authorList>
            <person name="Iorizzo M."/>
            <person name="Ellison S."/>
            <person name="Senalik D."/>
            <person name="Zeng P."/>
            <person name="Satapoomin P."/>
            <person name="Huang J."/>
            <person name="Bowman M."/>
            <person name="Iovene M."/>
            <person name="Sanseverino W."/>
            <person name="Cavagnaro P."/>
            <person name="Yildiz M."/>
            <person name="Macko-Podgorni A."/>
            <person name="Moranska E."/>
            <person name="Grzebelus E."/>
            <person name="Grzebelus D."/>
            <person name="Ashrafi H."/>
            <person name="Zheng Z."/>
            <person name="Cheng S."/>
            <person name="Spooner D."/>
            <person name="Van Deynze A."/>
            <person name="Simon P."/>
        </authorList>
    </citation>
    <scope>NUCLEOTIDE SEQUENCE</scope>
    <source>
        <tissue evidence="11">Leaf</tissue>
    </source>
</reference>
<dbReference type="Pfam" id="PF18052">
    <property type="entry name" value="Rx_N"/>
    <property type="match status" value="1"/>
</dbReference>
<dbReference type="GO" id="GO:0005524">
    <property type="term" value="F:ATP binding"/>
    <property type="evidence" value="ECO:0007669"/>
    <property type="project" value="UniProtKB-KW"/>
</dbReference>
<dbReference type="Pfam" id="PF00931">
    <property type="entry name" value="NB-ARC"/>
    <property type="match status" value="1"/>
</dbReference>
<dbReference type="FunFam" id="1.10.10.10:FF:000322">
    <property type="entry name" value="Probable disease resistance protein At1g63360"/>
    <property type="match status" value="1"/>
</dbReference>
<dbReference type="PANTHER" id="PTHR36766:SF70">
    <property type="entry name" value="DISEASE RESISTANCE PROTEIN RGA4"/>
    <property type="match status" value="1"/>
</dbReference>
<accession>A0AAF0XMZ6</accession>
<dbReference type="Gene3D" id="1.10.10.10">
    <property type="entry name" value="Winged helix-like DNA-binding domain superfamily/Winged helix DNA-binding domain"/>
    <property type="match status" value="1"/>
</dbReference>
<keyword evidence="3" id="KW-0677">Repeat</keyword>
<dbReference type="Gene3D" id="1.20.5.4130">
    <property type="match status" value="1"/>
</dbReference>
<reference evidence="11" key="2">
    <citation type="submission" date="2022-03" db="EMBL/GenBank/DDBJ databases">
        <title>Draft title - Genomic analysis of global carrot germplasm unveils the trajectory of domestication and the origin of high carotenoid orange carrot.</title>
        <authorList>
            <person name="Iorizzo M."/>
            <person name="Ellison S."/>
            <person name="Senalik D."/>
            <person name="Macko-Podgorni A."/>
            <person name="Grzebelus D."/>
            <person name="Bostan H."/>
            <person name="Rolling W."/>
            <person name="Curaba J."/>
            <person name="Simon P."/>
        </authorList>
    </citation>
    <scope>NUCLEOTIDE SEQUENCE</scope>
    <source>
        <tissue evidence="11">Leaf</tissue>
    </source>
</reference>
<evidence type="ECO:0000259" key="8">
    <source>
        <dbReference type="Pfam" id="PF18052"/>
    </source>
</evidence>
<evidence type="ECO:0000256" key="6">
    <source>
        <dbReference type="ARBA" id="ARBA00022840"/>
    </source>
</evidence>
<evidence type="ECO:0000259" key="9">
    <source>
        <dbReference type="Pfam" id="PF23559"/>
    </source>
</evidence>
<dbReference type="PANTHER" id="PTHR36766">
    <property type="entry name" value="PLANT BROAD-SPECTRUM MILDEW RESISTANCE PROTEIN RPW8"/>
    <property type="match status" value="1"/>
</dbReference>
<protein>
    <submittedName>
        <fullName evidence="11">Uncharacterized protein</fullName>
    </submittedName>
</protein>
<dbReference type="PRINTS" id="PR00364">
    <property type="entry name" value="DISEASERSIST"/>
</dbReference>
<gene>
    <name evidence="11" type="ORF">DCAR_0728908</name>
</gene>
<dbReference type="SUPFAM" id="SSF52540">
    <property type="entry name" value="P-loop containing nucleoside triphosphate hydrolases"/>
    <property type="match status" value="1"/>
</dbReference>
<feature type="domain" description="Disease resistance protein winged helix" evidence="9">
    <location>
        <begin position="423"/>
        <end position="494"/>
    </location>
</feature>
<dbReference type="GO" id="GO:0043531">
    <property type="term" value="F:ADP binding"/>
    <property type="evidence" value="ECO:0007669"/>
    <property type="project" value="InterPro"/>
</dbReference>
<evidence type="ECO:0000313" key="11">
    <source>
        <dbReference type="EMBL" id="WOH09451.1"/>
    </source>
</evidence>
<evidence type="ECO:0000256" key="2">
    <source>
        <dbReference type="ARBA" id="ARBA00022614"/>
    </source>
</evidence>
<name>A0AAF0XMZ6_DAUCS</name>
<organism evidence="11 12">
    <name type="scientific">Daucus carota subsp. sativus</name>
    <name type="common">Carrot</name>
    <dbReference type="NCBI Taxonomy" id="79200"/>
    <lineage>
        <taxon>Eukaryota</taxon>
        <taxon>Viridiplantae</taxon>
        <taxon>Streptophyta</taxon>
        <taxon>Embryophyta</taxon>
        <taxon>Tracheophyta</taxon>
        <taxon>Spermatophyta</taxon>
        <taxon>Magnoliopsida</taxon>
        <taxon>eudicotyledons</taxon>
        <taxon>Gunneridae</taxon>
        <taxon>Pentapetalae</taxon>
        <taxon>asterids</taxon>
        <taxon>campanulids</taxon>
        <taxon>Apiales</taxon>
        <taxon>Apiaceae</taxon>
        <taxon>Apioideae</taxon>
        <taxon>Scandiceae</taxon>
        <taxon>Daucinae</taxon>
        <taxon>Daucus</taxon>
        <taxon>Daucus sect. Daucus</taxon>
    </lineage>
</organism>